<reference evidence="2 3" key="1">
    <citation type="submission" date="2019-03" db="EMBL/GenBank/DDBJ databases">
        <title>Draft genome sequences of novel Actinobacteria.</title>
        <authorList>
            <person name="Sahin N."/>
            <person name="Ay H."/>
            <person name="Saygin H."/>
        </authorList>
    </citation>
    <scope>NUCLEOTIDE SEQUENCE [LARGE SCALE GENOMIC DNA]</scope>
    <source>
        <strain evidence="2 3">JCM 13523</strain>
    </source>
</reference>
<dbReference type="EMBL" id="SMKX01000153">
    <property type="protein sequence ID" value="TDD47356.1"/>
    <property type="molecule type" value="Genomic_DNA"/>
</dbReference>
<dbReference type="Pfam" id="PF07883">
    <property type="entry name" value="Cupin_2"/>
    <property type="match status" value="1"/>
</dbReference>
<evidence type="ECO:0000259" key="1">
    <source>
        <dbReference type="Pfam" id="PF07883"/>
    </source>
</evidence>
<dbReference type="InterPro" id="IPR011051">
    <property type="entry name" value="RmlC_Cupin_sf"/>
</dbReference>
<organism evidence="2 3">
    <name type="scientific">Kribbella antibiotica</name>
    <dbReference type="NCBI Taxonomy" id="190195"/>
    <lineage>
        <taxon>Bacteria</taxon>
        <taxon>Bacillati</taxon>
        <taxon>Actinomycetota</taxon>
        <taxon>Actinomycetes</taxon>
        <taxon>Propionibacteriales</taxon>
        <taxon>Kribbellaceae</taxon>
        <taxon>Kribbella</taxon>
    </lineage>
</organism>
<sequence length="111" mass="12188">MSADQITRQVVLDQTLPADLPVRRVEARRITMAPNTAVGIHTHNGPVFGSIETGSAVYQLRDDPELTLYPGDLFYEPADEPIRFDAGPDGVTFLAYFPVTDGQEATLDLLK</sequence>
<dbReference type="OrthoDB" id="9802489at2"/>
<evidence type="ECO:0000313" key="2">
    <source>
        <dbReference type="EMBL" id="TDD47356.1"/>
    </source>
</evidence>
<protein>
    <submittedName>
        <fullName evidence="2">Cupin domain-containing protein</fullName>
    </submittedName>
</protein>
<dbReference type="RefSeq" id="WP_132175260.1">
    <property type="nucleotide sequence ID" value="NZ_SMKX01000153.1"/>
</dbReference>
<dbReference type="SUPFAM" id="SSF51182">
    <property type="entry name" value="RmlC-like cupins"/>
    <property type="match status" value="1"/>
</dbReference>
<dbReference type="InterPro" id="IPR013096">
    <property type="entry name" value="Cupin_2"/>
</dbReference>
<dbReference type="InterPro" id="IPR014710">
    <property type="entry name" value="RmlC-like_jellyroll"/>
</dbReference>
<gene>
    <name evidence="2" type="ORF">E1263_34730</name>
</gene>
<feature type="domain" description="Cupin type-2" evidence="1">
    <location>
        <begin position="29"/>
        <end position="84"/>
    </location>
</feature>
<proteinExistence type="predicted"/>
<dbReference type="Gene3D" id="2.60.120.10">
    <property type="entry name" value="Jelly Rolls"/>
    <property type="match status" value="1"/>
</dbReference>
<evidence type="ECO:0000313" key="3">
    <source>
        <dbReference type="Proteomes" id="UP000295124"/>
    </source>
</evidence>
<dbReference type="AlphaFoldDB" id="A0A4R4YQD1"/>
<dbReference type="Proteomes" id="UP000295124">
    <property type="component" value="Unassembled WGS sequence"/>
</dbReference>
<keyword evidence="3" id="KW-1185">Reference proteome</keyword>
<name>A0A4R4YQD1_9ACTN</name>
<accession>A0A4R4YQD1</accession>
<comment type="caution">
    <text evidence="2">The sequence shown here is derived from an EMBL/GenBank/DDBJ whole genome shotgun (WGS) entry which is preliminary data.</text>
</comment>